<dbReference type="Proteomes" id="UP000034098">
    <property type="component" value="Unassembled WGS sequence"/>
</dbReference>
<feature type="transmembrane region" description="Helical" evidence="7">
    <location>
        <begin position="141"/>
        <end position="160"/>
    </location>
</feature>
<dbReference type="InterPro" id="IPR003362">
    <property type="entry name" value="Bact_transf"/>
</dbReference>
<gene>
    <name evidence="9" type="primary">epsL_2</name>
    <name evidence="9" type="ORF">RS82_03664</name>
</gene>
<feature type="domain" description="Bacterial sugar transferase" evidence="8">
    <location>
        <begin position="313"/>
        <end position="501"/>
    </location>
</feature>
<feature type="transmembrane region" description="Helical" evidence="7">
    <location>
        <begin position="76"/>
        <end position="97"/>
    </location>
</feature>
<evidence type="ECO:0000256" key="4">
    <source>
        <dbReference type="ARBA" id="ARBA00022692"/>
    </source>
</evidence>
<dbReference type="PANTHER" id="PTHR30576:SF10">
    <property type="entry name" value="SLL5057 PROTEIN"/>
    <property type="match status" value="1"/>
</dbReference>
<keyword evidence="10" id="KW-1185">Reference proteome</keyword>
<name>A0A0M2H8B1_MICTR</name>
<keyword evidence="6 7" id="KW-0472">Membrane</keyword>
<evidence type="ECO:0000256" key="6">
    <source>
        <dbReference type="ARBA" id="ARBA00023136"/>
    </source>
</evidence>
<protein>
    <submittedName>
        <fullName evidence="9">Putative sugar transferase EpsL</fullName>
        <ecNumber evidence="9">2.-.-.-</ecNumber>
    </submittedName>
</protein>
<proteinExistence type="inferred from homology"/>
<evidence type="ECO:0000256" key="7">
    <source>
        <dbReference type="SAM" id="Phobius"/>
    </source>
</evidence>
<dbReference type="Pfam" id="PF02397">
    <property type="entry name" value="Bac_transf"/>
    <property type="match status" value="1"/>
</dbReference>
<evidence type="ECO:0000256" key="1">
    <source>
        <dbReference type="ARBA" id="ARBA00004141"/>
    </source>
</evidence>
<dbReference type="GO" id="GO:0016780">
    <property type="term" value="F:phosphotransferase activity, for other substituted phosphate groups"/>
    <property type="evidence" value="ECO:0007669"/>
    <property type="project" value="TreeGrafter"/>
</dbReference>
<evidence type="ECO:0000313" key="10">
    <source>
        <dbReference type="Proteomes" id="UP000034098"/>
    </source>
</evidence>
<dbReference type="AlphaFoldDB" id="A0A0M2H8B1"/>
<keyword evidence="5 7" id="KW-1133">Transmembrane helix</keyword>
<comment type="similarity">
    <text evidence="2">Belongs to the bacterial sugar transferase family.</text>
</comment>
<feature type="transmembrane region" description="Helical" evidence="7">
    <location>
        <begin position="315"/>
        <end position="339"/>
    </location>
</feature>
<keyword evidence="3 9" id="KW-0808">Transferase</keyword>
<reference evidence="9 10" key="1">
    <citation type="submission" date="2015-02" db="EMBL/GenBank/DDBJ databases">
        <title>Draft genome sequences of ten Microbacterium spp. with emphasis on heavy metal contaminated environments.</title>
        <authorList>
            <person name="Corretto E."/>
        </authorList>
    </citation>
    <scope>NUCLEOTIDE SEQUENCE [LARGE SCALE GENOMIC DNA]</scope>
    <source>
        <strain evidence="9 10">DSM 8608</strain>
    </source>
</reference>
<evidence type="ECO:0000256" key="3">
    <source>
        <dbReference type="ARBA" id="ARBA00022679"/>
    </source>
</evidence>
<organism evidence="9 10">
    <name type="scientific">Microbacterium trichothecenolyticum</name>
    <name type="common">Aureobacterium trichothecenolyticum</name>
    <dbReference type="NCBI Taxonomy" id="69370"/>
    <lineage>
        <taxon>Bacteria</taxon>
        <taxon>Bacillati</taxon>
        <taxon>Actinomycetota</taxon>
        <taxon>Actinomycetes</taxon>
        <taxon>Micrococcales</taxon>
        <taxon>Microbacteriaceae</taxon>
        <taxon>Microbacterium</taxon>
    </lineage>
</organism>
<evidence type="ECO:0000259" key="8">
    <source>
        <dbReference type="Pfam" id="PF02397"/>
    </source>
</evidence>
<dbReference type="EMBL" id="JYJA01000040">
    <property type="protein sequence ID" value="KJL40335.1"/>
    <property type="molecule type" value="Genomic_DNA"/>
</dbReference>
<dbReference type="InterPro" id="IPR017475">
    <property type="entry name" value="EPS_sugar_tfrase"/>
</dbReference>
<dbReference type="NCBIfam" id="TIGR03025">
    <property type="entry name" value="EPS_sugtrans"/>
    <property type="match status" value="1"/>
</dbReference>
<evidence type="ECO:0000256" key="2">
    <source>
        <dbReference type="ARBA" id="ARBA00006464"/>
    </source>
</evidence>
<sequence>MSSTGSRAFVGGRSAHGRVEPSFADTAAVPSQPLALLWFQRLTAGIVVGDVAAIVLSLAIASLVRFGAPAHWTAHAIGYAAAAVATAGVWLIALWAVKSRARRIIGQGLTEYQRVTNATLVAFGCVAIVCYVGQIEFARGYVAAAMPLGWALLLLNRLIWRRLLMALRHDGRALTGAMVVGSPEEVDRTVEELHRNFAAGYRPVAISLTQPMSEAPMNVRERLSHLPRVPLERVVAATKGSRTRALMIAGDLPGGRDQIKSLGWALENSKTELILVSRLTDVAGPRIHLRPVAGLPMVHVQLPQYSGFAHSLKRIFDVVATAAGLIVLAPALAVIAVLIRTRDGGPALFRQERVGVGGTTFTMYKFRSMVVDAEAQLARLESLSDGNGVLFKMRDDPRVTPVGRFLRRFSLDELPQLWNVLRGDMSLVGPRPPLPSEVREYAGHETRRLLSKPGLTGLWQVSGRSDLSWEESVRIDLYYVENWSFTGDLILILRTVIQMFKHDGAY</sequence>
<accession>A0A0M2H8B1</accession>
<evidence type="ECO:0000256" key="5">
    <source>
        <dbReference type="ARBA" id="ARBA00022989"/>
    </source>
</evidence>
<feature type="transmembrane region" description="Helical" evidence="7">
    <location>
        <begin position="118"/>
        <end position="135"/>
    </location>
</feature>
<dbReference type="PATRIC" id="fig|69370.6.peg.3731"/>
<evidence type="ECO:0000313" key="9">
    <source>
        <dbReference type="EMBL" id="KJL40335.1"/>
    </source>
</evidence>
<dbReference type="PANTHER" id="PTHR30576">
    <property type="entry name" value="COLANIC BIOSYNTHESIS UDP-GLUCOSE LIPID CARRIER TRANSFERASE"/>
    <property type="match status" value="1"/>
</dbReference>
<comment type="caution">
    <text evidence="9">The sequence shown here is derived from an EMBL/GenBank/DDBJ whole genome shotgun (WGS) entry which is preliminary data.</text>
</comment>
<comment type="subcellular location">
    <subcellularLocation>
        <location evidence="1">Membrane</location>
        <topology evidence="1">Multi-pass membrane protein</topology>
    </subcellularLocation>
</comment>
<dbReference type="EC" id="2.-.-.-" evidence="9"/>
<keyword evidence="4 7" id="KW-0812">Transmembrane</keyword>
<dbReference type="RefSeq" id="WP_045302021.1">
    <property type="nucleotide sequence ID" value="NZ_JYJA01000040.1"/>
</dbReference>
<feature type="transmembrane region" description="Helical" evidence="7">
    <location>
        <begin position="42"/>
        <end position="64"/>
    </location>
</feature>
<dbReference type="GO" id="GO:0016020">
    <property type="term" value="C:membrane"/>
    <property type="evidence" value="ECO:0007669"/>
    <property type="project" value="UniProtKB-SubCell"/>
</dbReference>